<dbReference type="InterPro" id="IPR029052">
    <property type="entry name" value="Metallo-depent_PP-like"/>
</dbReference>
<sequence>MAGKSISRPIIGPPKQDSFIQSTAKSLLSWHEQHHPSKSSTSNPNIKIICIADTHNTQPTLPDGDILLHAGDLSQYGTFDEIQNQLTWLNSQPHRWKVVIGGNHDLLLDQDFVSTHPDRELEKPGKTCKDLHWGDVIYLHNSSIELDVGSRKIKVYGCPLTPQFGNFAFQYLPIKDVWKNTVPLDTDVLLTHGPPVGWLDGNGKGCGWLLDELWRVRQRLVVFGHVHVGRGQRCLGFDDVEACYANILRDKRPGLILL</sequence>
<reference evidence="3" key="1">
    <citation type="submission" date="2017-02" db="EMBL/GenBank/DDBJ databases">
        <authorList>
            <person name="Tafer H."/>
            <person name="Lopandic K."/>
        </authorList>
    </citation>
    <scope>NUCLEOTIDE SEQUENCE [LARGE SCALE GENOMIC DNA]</scope>
    <source>
        <strain evidence="3">CBS 366.77</strain>
    </source>
</reference>
<comment type="caution">
    <text evidence="2">The sequence shown here is derived from an EMBL/GenBank/DDBJ whole genome shotgun (WGS) entry which is preliminary data.</text>
</comment>
<dbReference type="PANTHER" id="PTHR12905:SF18">
    <property type="entry name" value="ESTER HYDROLASE, PUTATIVE (AFU_ORTHOLOGUE AFUA_4G03130)-RELATED"/>
    <property type="match status" value="1"/>
</dbReference>
<dbReference type="OrthoDB" id="630188at2759"/>
<dbReference type="SUPFAM" id="SSF56300">
    <property type="entry name" value="Metallo-dependent phosphatases"/>
    <property type="match status" value="1"/>
</dbReference>
<dbReference type="CDD" id="cd07379">
    <property type="entry name" value="MPP_239FB"/>
    <property type="match status" value="1"/>
</dbReference>
<dbReference type="EMBL" id="MVGC01000018">
    <property type="protein sequence ID" value="RJE26633.1"/>
    <property type="molecule type" value="Genomic_DNA"/>
</dbReference>
<evidence type="ECO:0000259" key="1">
    <source>
        <dbReference type="Pfam" id="PF00149"/>
    </source>
</evidence>
<dbReference type="Proteomes" id="UP000266188">
    <property type="component" value="Unassembled WGS sequence"/>
</dbReference>
<protein>
    <submittedName>
        <fullName evidence="2">Calcineurin-like phosphoesterase</fullName>
    </submittedName>
</protein>
<organism evidence="2 3">
    <name type="scientific">Aspergillus sclerotialis</name>
    <dbReference type="NCBI Taxonomy" id="2070753"/>
    <lineage>
        <taxon>Eukaryota</taxon>
        <taxon>Fungi</taxon>
        <taxon>Dikarya</taxon>
        <taxon>Ascomycota</taxon>
        <taxon>Pezizomycotina</taxon>
        <taxon>Eurotiomycetes</taxon>
        <taxon>Eurotiomycetidae</taxon>
        <taxon>Eurotiales</taxon>
        <taxon>Aspergillaceae</taxon>
        <taxon>Aspergillus</taxon>
        <taxon>Aspergillus subgen. Polypaecilum</taxon>
    </lineage>
</organism>
<dbReference type="InterPro" id="IPR004843">
    <property type="entry name" value="Calcineurin-like_PHP"/>
</dbReference>
<keyword evidence="3" id="KW-1185">Reference proteome</keyword>
<evidence type="ECO:0000313" key="2">
    <source>
        <dbReference type="EMBL" id="RJE26633.1"/>
    </source>
</evidence>
<dbReference type="Pfam" id="PF00149">
    <property type="entry name" value="Metallophos"/>
    <property type="match status" value="1"/>
</dbReference>
<proteinExistence type="predicted"/>
<accession>A0A3A2ZWC3</accession>
<feature type="domain" description="Calcineurin-like phosphoesterase" evidence="1">
    <location>
        <begin position="47"/>
        <end position="228"/>
    </location>
</feature>
<dbReference type="AlphaFoldDB" id="A0A3A2ZWC3"/>
<dbReference type="PANTHER" id="PTHR12905">
    <property type="entry name" value="METALLOPHOSPHOESTERASE"/>
    <property type="match status" value="1"/>
</dbReference>
<gene>
    <name evidence="2" type="ORF">PHISCL_01047</name>
</gene>
<dbReference type="InterPro" id="IPR051693">
    <property type="entry name" value="UPF0046_metallophosphoest"/>
</dbReference>
<name>A0A3A2ZWC3_9EURO</name>
<evidence type="ECO:0000313" key="3">
    <source>
        <dbReference type="Proteomes" id="UP000266188"/>
    </source>
</evidence>
<dbReference type="Gene3D" id="3.60.21.10">
    <property type="match status" value="1"/>
</dbReference>
<dbReference type="GO" id="GO:0016787">
    <property type="term" value="F:hydrolase activity"/>
    <property type="evidence" value="ECO:0007669"/>
    <property type="project" value="InterPro"/>
</dbReference>